<dbReference type="HOGENOM" id="CLU_454934_0_0_1"/>
<dbReference type="OrthoDB" id="10666428at2759"/>
<reference evidence="2 3" key="1">
    <citation type="journal article" date="2012" name="Science">
        <title>The Paleozoic origin of enzymatic lignin decomposition reconstructed from 31 fungal genomes.</title>
        <authorList>
            <person name="Floudas D."/>
            <person name="Binder M."/>
            <person name="Riley R."/>
            <person name="Barry K."/>
            <person name="Blanchette R.A."/>
            <person name="Henrissat B."/>
            <person name="Martinez A.T."/>
            <person name="Otillar R."/>
            <person name="Spatafora J.W."/>
            <person name="Yadav J.S."/>
            <person name="Aerts A."/>
            <person name="Benoit I."/>
            <person name="Boyd A."/>
            <person name="Carlson A."/>
            <person name="Copeland A."/>
            <person name="Coutinho P.M."/>
            <person name="de Vries R.P."/>
            <person name="Ferreira P."/>
            <person name="Findley K."/>
            <person name="Foster B."/>
            <person name="Gaskell J."/>
            <person name="Glotzer D."/>
            <person name="Gorecki P."/>
            <person name="Heitman J."/>
            <person name="Hesse C."/>
            <person name="Hori C."/>
            <person name="Igarashi K."/>
            <person name="Jurgens J.A."/>
            <person name="Kallen N."/>
            <person name="Kersten P."/>
            <person name="Kohler A."/>
            <person name="Kuees U."/>
            <person name="Kumar T.K.A."/>
            <person name="Kuo A."/>
            <person name="LaButti K."/>
            <person name="Larrondo L.F."/>
            <person name="Lindquist E."/>
            <person name="Ling A."/>
            <person name="Lombard V."/>
            <person name="Lucas S."/>
            <person name="Lundell T."/>
            <person name="Martin R."/>
            <person name="McLaughlin D.J."/>
            <person name="Morgenstern I."/>
            <person name="Morin E."/>
            <person name="Murat C."/>
            <person name="Nagy L.G."/>
            <person name="Nolan M."/>
            <person name="Ohm R.A."/>
            <person name="Patyshakuliyeva A."/>
            <person name="Rokas A."/>
            <person name="Ruiz-Duenas F.J."/>
            <person name="Sabat G."/>
            <person name="Salamov A."/>
            <person name="Samejima M."/>
            <person name="Schmutz J."/>
            <person name="Slot J.C."/>
            <person name="St John F."/>
            <person name="Stenlid J."/>
            <person name="Sun H."/>
            <person name="Sun S."/>
            <person name="Syed K."/>
            <person name="Tsang A."/>
            <person name="Wiebenga A."/>
            <person name="Young D."/>
            <person name="Pisabarro A."/>
            <person name="Eastwood D.C."/>
            <person name="Martin F."/>
            <person name="Cullen D."/>
            <person name="Grigoriev I.V."/>
            <person name="Hibbett D.S."/>
        </authorList>
    </citation>
    <scope>NUCLEOTIDE SEQUENCE [LARGE SCALE GENOMIC DNA]</scope>
    <source>
        <strain evidence="2 3">DJM-731 SS1</strain>
    </source>
</reference>
<feature type="region of interest" description="Disordered" evidence="1">
    <location>
        <begin position="29"/>
        <end position="56"/>
    </location>
</feature>
<proteinExistence type="predicted"/>
<gene>
    <name evidence="2" type="ORF">DACRYDRAFT_15899</name>
</gene>
<organism evidence="2 3">
    <name type="scientific">Dacryopinax primogenitus (strain DJM 731)</name>
    <name type="common">Brown rot fungus</name>
    <dbReference type="NCBI Taxonomy" id="1858805"/>
    <lineage>
        <taxon>Eukaryota</taxon>
        <taxon>Fungi</taxon>
        <taxon>Dikarya</taxon>
        <taxon>Basidiomycota</taxon>
        <taxon>Agaricomycotina</taxon>
        <taxon>Dacrymycetes</taxon>
        <taxon>Dacrymycetales</taxon>
        <taxon>Dacrymycetaceae</taxon>
        <taxon>Dacryopinax</taxon>
    </lineage>
</organism>
<dbReference type="GeneID" id="63686206"/>
<dbReference type="RefSeq" id="XP_040628828.1">
    <property type="nucleotide sequence ID" value="XM_040771144.1"/>
</dbReference>
<evidence type="ECO:0000313" key="2">
    <source>
        <dbReference type="EMBL" id="EJU01931.1"/>
    </source>
</evidence>
<dbReference type="Proteomes" id="UP000030653">
    <property type="component" value="Unassembled WGS sequence"/>
</dbReference>
<sequence>MALHTAYSNKLSLLQQVLKSPSKMQIYPLLPSSPDHHHPQIHPLHPSSPDHHHPPLPNDTIIDLPPPPYLCPLCGASQSTMPPRRTWQASSGNDWPPKRQAHYEEVETHASSSCVEGELAEEELHINKEFTNAWQAVRLENIGSSQMEEEEYMDNDEVQMDNMVNTIYEKKLLHQPGDVHFGKLFGVIGSGEGMLTPVPNRTTMHKMMGTASVPKEKPLPLLTWHFVPSACTEAQDDEFNIDEINPALLNAAMNMVEAEQERSALSTDDLDALDLVEQIRLTSMMEPSELAQHLPSIMFDFQEFMINADRSGNIGCGPFQPCSSERPTNYQEAMEKINKAPRIWQTVLNDNLSAPGVVCYPMADVYKLHGSWLLQIDSWAQWALFSMLGAGTMVRSDIECIFKKLIDNHAKQFDHAMEKLQQAEKPGEADACTFCLKKAQKQHEEDGRHLQQGLWDNLQTQQHAQGTCCNPTMPMPNAQGALCSPAMPTERQSTAGTTLSASVSNANVLGMMPLCLTHPANLGDAQNLPEEVSCIWHHHLGSIGQANRAEWLIELHNVFWYNNLSKWYDLLVPWMGDKMFDAISLAMFKACLCGIWGGML</sequence>
<keyword evidence="3" id="KW-1185">Reference proteome</keyword>
<protein>
    <submittedName>
        <fullName evidence="2">Uncharacterized protein</fullName>
    </submittedName>
</protein>
<dbReference type="EMBL" id="JH795863">
    <property type="protein sequence ID" value="EJU01931.1"/>
    <property type="molecule type" value="Genomic_DNA"/>
</dbReference>
<evidence type="ECO:0000313" key="3">
    <source>
        <dbReference type="Proteomes" id="UP000030653"/>
    </source>
</evidence>
<evidence type="ECO:0000256" key="1">
    <source>
        <dbReference type="SAM" id="MobiDB-lite"/>
    </source>
</evidence>
<name>M5FVR7_DACPD</name>
<dbReference type="AlphaFoldDB" id="M5FVR7"/>
<accession>M5FVR7</accession>